<dbReference type="Gene3D" id="3.40.50.300">
    <property type="entry name" value="P-loop containing nucleotide triphosphate hydrolases"/>
    <property type="match status" value="1"/>
</dbReference>
<feature type="coiled-coil region" evidence="1">
    <location>
        <begin position="1507"/>
        <end position="1541"/>
    </location>
</feature>
<dbReference type="PANTHER" id="PTHR43642">
    <property type="entry name" value="HYBRID SIGNAL TRANSDUCTION HISTIDINE KINASE G"/>
    <property type="match status" value="1"/>
</dbReference>
<dbReference type="STRING" id="1925591.BI308_06690"/>
<dbReference type="Pfam" id="PF13191">
    <property type="entry name" value="AAA_16"/>
    <property type="match status" value="1"/>
</dbReference>
<dbReference type="InterPro" id="IPR000719">
    <property type="entry name" value="Prot_kinase_dom"/>
</dbReference>
<name>A0A1L9QUF2_9CYAN</name>
<dbReference type="InterPro" id="IPR029016">
    <property type="entry name" value="GAF-like_dom_sf"/>
</dbReference>
<sequence length="1787" mass="200734">MVTLTGYENLILIHNSDNSQVYRARRISDRQPVIIKFLNRDYPTSEQIRRYKQEYQLVNQLASAKIVKAYSLEKWQRSLAMVLEDFGAISLKQWLQERELVSLEEFLGLAIAITESLGQIHAKHIIHKDINPANIVLNTETKEVKIIDFGISTQLSRENPTLKNPNVLEGTLAYISPEQTGRMNRSLDYHTDFYSLGVTFYELLTGKLPFIVEDALELVHCHIAKMPEELGNGQRAAENGEEIPPILADIVLKLMAKNAEERYQSAEGLQADLEECRRQLEETGNISPFPLAQKDIAARFQIPQKLYGREAETTTLLKAFERVAETGTVELMLVAGYSGIGKSSLVQELYKPITAHRGYFIAGKFDQFQRNIPYSALVAAFGSLVEQLLGETEARLQVWREKILKALGNNGQVIIDVIPEVELIVGKQPSVPTLGAKESQNRFNLVFGNFIHVFCDKEHPLTLFLDDLQWADLATLQLMERMLLEGKTEYLLLLGAYRDNEVSAGHPLAISLAKLRQNKSEEIAQVTLNPLPLDQIVALIGDTLQQTSQAVSDLAQLTLEKTGGNPFFVNEFLQALYDEDLLQFDRQGRSWQWDMAAIAARGFTDNVVELMIEKLQKLPPSSQEILSLAACCGAEFDLELLTWVCERSPQETFELLKIALDRGFILPLSELDENLLIKSYKFGHDRIQQAAYALISDARKESLHYQIGRTLLQNIPSEDREENIFELVGQLNDATALITKQKERDELAELNLVACRKAKDANAYQAAREYANTGLSLLGETGWQRQYDITLAFHELAAQLASLCGDLEAMETFIELVIARAKQILEKVKVYRIAIVSKVSQNKLKEAIAIARQLLQQLGVTFPETPTENDIQKALAEIGEIIGARKTEDLVNLPIMTDREKIAIMEVINSIISAAHISSPLLLPLLIALSVKLSIQYGNTSTSAYAYAYYGALSCIRLQDVDTGVKLGQLALQIVSKLDEKVITAKVLCIIVFSVLHRKFHTKQTLSLMQEAYTSASEFGQLEDIGYAAHNFCLNAFWCGQSLNTLNHEASTYCLTLVQLNQSITANYCRIHWQTLLNLLGFADDPSSLSGEAFQEAEFVPRLIATQDLLGLFMLYLYKLMLCYLFEEIELAQSAVYEVKCYLMASSGTVGEPAFLFYASLTAIAALNSESEEEILEGLQQVEQNQTELQQQWAHYAPMNYQHKVDLVEAEKCRILGKKAEAIELYNKAISGAKENEYIQEEALANELAAKFYLDWGQAIAARAHIMEAHYCYSHWGATAKVKHLEQMEVSYADTLWGASTKVNRLNHQYSTLFTALPKQDSGFSEIQTQTSSEKNLHKTLDIETVFKANRIISGEIVLDKLLVELMKIILQNAGAQTGCLMMVDRGNLVIQAWGNINSEEIKVLQELPVEESTLVCHAIVNYVARTQESVVLNDASHSGTFTQDSYIQTHQPQSILCVPLVNQGNLISIVYLENNLTIGAFTDERVNIVQVISGQAAIALENAYLYRNLEQKVAERTAELALANAEIKTLNEQLTSENLRLSSELDVAKKIQQMVLPKITELEGIEDLEIAGYMEPADEVGGDYYDILNEGDRIKISIGDVTGHGLESGVLMLMAQTVVRTLQNMHESNAIHFLEIVNQTLCQNLERMNSDKNMSLAILNYQKGLIKLSGQHEEIILVRANGELELIDTLDLGFPMGLDWHISDFIHEQELVLNRDDVLILYTDGITEAENLDNQQYGLERLTQLVQQHGQHSASQIRDRIIEDVREFIGEQKVFDDITLVVLKQR</sequence>
<dbReference type="GO" id="GO:0005524">
    <property type="term" value="F:ATP binding"/>
    <property type="evidence" value="ECO:0007669"/>
    <property type="project" value="InterPro"/>
</dbReference>
<dbReference type="CDD" id="cd14014">
    <property type="entry name" value="STKc_PknB_like"/>
    <property type="match status" value="1"/>
</dbReference>
<gene>
    <name evidence="3" type="ORF">BI308_06690</name>
</gene>
<dbReference type="Gene3D" id="3.60.40.10">
    <property type="entry name" value="PPM-type phosphatase domain"/>
    <property type="match status" value="1"/>
</dbReference>
<proteinExistence type="predicted"/>
<protein>
    <recommendedName>
        <fullName evidence="2">Protein kinase domain-containing protein</fullName>
    </recommendedName>
</protein>
<dbReference type="SUPFAM" id="SSF81606">
    <property type="entry name" value="PP2C-like"/>
    <property type="match status" value="1"/>
</dbReference>
<evidence type="ECO:0000256" key="1">
    <source>
        <dbReference type="SAM" id="Coils"/>
    </source>
</evidence>
<dbReference type="Gene3D" id="3.30.450.40">
    <property type="match status" value="1"/>
</dbReference>
<dbReference type="Pfam" id="PF01590">
    <property type="entry name" value="GAF"/>
    <property type="match status" value="1"/>
</dbReference>
<dbReference type="SUPFAM" id="SSF55781">
    <property type="entry name" value="GAF domain-like"/>
    <property type="match status" value="1"/>
</dbReference>
<dbReference type="SMART" id="SM00065">
    <property type="entry name" value="GAF"/>
    <property type="match status" value="1"/>
</dbReference>
<accession>A0A1L9QUF2</accession>
<dbReference type="SMART" id="SM00331">
    <property type="entry name" value="PP2C_SIG"/>
    <property type="match status" value="1"/>
</dbReference>
<dbReference type="InterPro" id="IPR011009">
    <property type="entry name" value="Kinase-like_dom_sf"/>
</dbReference>
<dbReference type="InterPro" id="IPR001932">
    <property type="entry name" value="PPM-type_phosphatase-like_dom"/>
</dbReference>
<dbReference type="InterPro" id="IPR041664">
    <property type="entry name" value="AAA_16"/>
</dbReference>
<dbReference type="InterPro" id="IPR036457">
    <property type="entry name" value="PPM-type-like_dom_sf"/>
</dbReference>
<dbReference type="Gene3D" id="3.30.200.20">
    <property type="entry name" value="Phosphorylase Kinase, domain 1"/>
    <property type="match status" value="1"/>
</dbReference>
<feature type="domain" description="Protein kinase" evidence="2">
    <location>
        <begin position="7"/>
        <end position="280"/>
    </location>
</feature>
<evidence type="ECO:0000259" key="2">
    <source>
        <dbReference type="PROSITE" id="PS50011"/>
    </source>
</evidence>
<dbReference type="Pfam" id="PF00069">
    <property type="entry name" value="Pkinase"/>
    <property type="match status" value="1"/>
</dbReference>
<organism evidence="3 4">
    <name type="scientific">Roseofilum reptotaenium AO1-A</name>
    <dbReference type="NCBI Taxonomy" id="1925591"/>
    <lineage>
        <taxon>Bacteria</taxon>
        <taxon>Bacillati</taxon>
        <taxon>Cyanobacteriota</taxon>
        <taxon>Cyanophyceae</taxon>
        <taxon>Desertifilales</taxon>
        <taxon>Desertifilaceae</taxon>
        <taxon>Roseofilum</taxon>
    </lineage>
</organism>
<reference evidence="3" key="1">
    <citation type="submission" date="2016-10" db="EMBL/GenBank/DDBJ databases">
        <title>CRISPR-Cas defence system in Roseofilum reptotaenium: evidence of a bacteriophage-cyanobacterium arms race in the coral black band disease.</title>
        <authorList>
            <person name="Buerger P."/>
            <person name="Wood-Charlson E.M."/>
            <person name="Weynberg K.D."/>
            <person name="Willis B."/>
            <person name="Van Oppen M.J."/>
        </authorList>
    </citation>
    <scope>NUCLEOTIDE SEQUENCE [LARGE SCALE GENOMIC DNA]</scope>
    <source>
        <strain evidence="3">AO1-A</strain>
    </source>
</reference>
<dbReference type="PROSITE" id="PS50011">
    <property type="entry name" value="PROTEIN_KINASE_DOM"/>
    <property type="match status" value="1"/>
</dbReference>
<dbReference type="GO" id="GO:0004672">
    <property type="term" value="F:protein kinase activity"/>
    <property type="evidence" value="ECO:0007669"/>
    <property type="project" value="InterPro"/>
</dbReference>
<comment type="caution">
    <text evidence="3">The sequence shown here is derived from an EMBL/GenBank/DDBJ whole genome shotgun (WGS) entry which is preliminary data.</text>
</comment>
<dbReference type="Proteomes" id="UP000183940">
    <property type="component" value="Unassembled WGS sequence"/>
</dbReference>
<keyword evidence="1" id="KW-0175">Coiled coil</keyword>
<dbReference type="EMBL" id="MLAW01000008">
    <property type="protein sequence ID" value="OJJ26298.1"/>
    <property type="molecule type" value="Genomic_DNA"/>
</dbReference>
<dbReference type="Gene3D" id="1.10.510.10">
    <property type="entry name" value="Transferase(Phosphotransferase) domain 1"/>
    <property type="match status" value="1"/>
</dbReference>
<dbReference type="SUPFAM" id="SSF56112">
    <property type="entry name" value="Protein kinase-like (PK-like)"/>
    <property type="match status" value="1"/>
</dbReference>
<feature type="coiled-coil region" evidence="1">
    <location>
        <begin position="256"/>
        <end position="286"/>
    </location>
</feature>
<evidence type="ECO:0000313" key="4">
    <source>
        <dbReference type="Proteomes" id="UP000183940"/>
    </source>
</evidence>
<dbReference type="PANTHER" id="PTHR43642:SF1">
    <property type="entry name" value="HYBRID SIGNAL TRANSDUCTION HISTIDINE KINASE G"/>
    <property type="match status" value="1"/>
</dbReference>
<dbReference type="Pfam" id="PF07228">
    <property type="entry name" value="SpoIIE"/>
    <property type="match status" value="1"/>
</dbReference>
<evidence type="ECO:0000313" key="3">
    <source>
        <dbReference type="EMBL" id="OJJ26298.1"/>
    </source>
</evidence>
<keyword evidence="4" id="KW-1185">Reference proteome</keyword>
<dbReference type="InterPro" id="IPR027417">
    <property type="entry name" value="P-loop_NTPase"/>
</dbReference>
<dbReference type="InterPro" id="IPR003018">
    <property type="entry name" value="GAF"/>
</dbReference>
<dbReference type="InterPro" id="IPR053159">
    <property type="entry name" value="Hybrid_Histidine_Kinase"/>
</dbReference>
<dbReference type="SUPFAM" id="SSF52540">
    <property type="entry name" value="P-loop containing nucleoside triphosphate hydrolases"/>
    <property type="match status" value="1"/>
</dbReference>